<dbReference type="SMART" id="SM00382">
    <property type="entry name" value="AAA"/>
    <property type="match status" value="1"/>
</dbReference>
<comment type="similarity">
    <text evidence="1 10">Belongs to the DnaA family.</text>
</comment>
<dbReference type="FunFam" id="3.40.50.300:FF:000668">
    <property type="entry name" value="Chromosomal replication initiator protein DnaA"/>
    <property type="match status" value="1"/>
</dbReference>
<evidence type="ECO:0000256" key="10">
    <source>
        <dbReference type="RuleBase" id="RU004227"/>
    </source>
</evidence>
<organism evidence="13 14">
    <name type="scientific">Candidatus Campbellbacteria bacterium CG10_big_fil_rev_8_21_14_0_10_35_52</name>
    <dbReference type="NCBI Taxonomy" id="1974527"/>
    <lineage>
        <taxon>Bacteria</taxon>
        <taxon>Candidatus Campbelliibacteriota</taxon>
    </lineage>
</organism>
<keyword evidence="5 9" id="KW-0067">ATP-binding</keyword>
<dbReference type="Pfam" id="PF08299">
    <property type="entry name" value="Bac_DnaA_C"/>
    <property type="match status" value="1"/>
</dbReference>
<sequence>MNNTLENKTTGEINIKELWENVLVDVELNISKANFSTWFKDTYIIKINNGVVCLSVPNEFTRGWLFDKYHKLLLKILRGLIVGIRNIEYLVRKDNKKEGDIMYKQNTNNMELPLAEFYINKEDNLNPRYTFENFVVGPFNELAHAAAQAVTKKPGIVYNPLFIYGGSGHGKTHLIQSIGNKLKKRNDETKVFYTTSEKFATDYINAVRSNKVNMLFKDKYRKYDVLIIDDIQFLSGMEKTREELFHLFNALYDNNKQIIFSSDKHPNFIPNMESRLKSRFSAGMVVDIPKPDHESRIAILKSKSLQNKFQINNDVVDYLALTVQGNIRELEGVLNSIICQSQLKGKDFSLNDVKMFVKNTVIKQKNSVSIKDIVKQVADFYNIEENIIYKKTRVKEVVRPRQIIMYILRECFNIPYPTIGQKLGGRDHTTVIHSYEKIKKEIKIDSILSREIEQLKMM</sequence>
<dbReference type="InterPro" id="IPR003593">
    <property type="entry name" value="AAA+_ATPase"/>
</dbReference>
<dbReference type="InterPro" id="IPR013159">
    <property type="entry name" value="DnaA_C"/>
</dbReference>
<dbReference type="InterPro" id="IPR038454">
    <property type="entry name" value="DnaA_N_sf"/>
</dbReference>
<evidence type="ECO:0000259" key="11">
    <source>
        <dbReference type="SMART" id="SM00382"/>
    </source>
</evidence>
<keyword evidence="3 9" id="KW-0235">DNA replication</keyword>
<keyword evidence="2" id="KW-0963">Cytoplasm</keyword>
<keyword evidence="4 9" id="KW-0547">Nucleotide-binding</keyword>
<dbReference type="Gene3D" id="3.30.300.180">
    <property type="match status" value="1"/>
</dbReference>
<dbReference type="InterPro" id="IPR018312">
    <property type="entry name" value="Chromosome_initiator_DnaA_CS"/>
</dbReference>
<dbReference type="InterPro" id="IPR013317">
    <property type="entry name" value="DnaA_dom"/>
</dbReference>
<dbReference type="InterPro" id="IPR020591">
    <property type="entry name" value="Chromosome_initiator_DnaA-like"/>
</dbReference>
<dbReference type="Proteomes" id="UP000230481">
    <property type="component" value="Unassembled WGS sequence"/>
</dbReference>
<dbReference type="CDD" id="cd00009">
    <property type="entry name" value="AAA"/>
    <property type="match status" value="1"/>
</dbReference>
<dbReference type="InterPro" id="IPR027417">
    <property type="entry name" value="P-loop_NTPase"/>
</dbReference>
<feature type="domain" description="AAA+ ATPase" evidence="11">
    <location>
        <begin position="157"/>
        <end position="290"/>
    </location>
</feature>
<dbReference type="PRINTS" id="PR00051">
    <property type="entry name" value="DNAA"/>
</dbReference>
<proteinExistence type="inferred from homology"/>
<dbReference type="EMBL" id="PFAA01000051">
    <property type="protein sequence ID" value="PIT96534.1"/>
    <property type="molecule type" value="Genomic_DNA"/>
</dbReference>
<comment type="caution">
    <text evidence="13">The sequence shown here is derived from an EMBL/GenBank/DDBJ whole genome shotgun (WGS) entry which is preliminary data.</text>
</comment>
<evidence type="ECO:0000313" key="14">
    <source>
        <dbReference type="Proteomes" id="UP000230481"/>
    </source>
</evidence>
<protein>
    <recommendedName>
        <fullName evidence="8 9">Chromosomal replication initiator protein DnaA</fullName>
    </recommendedName>
</protein>
<dbReference type="GO" id="GO:0005886">
    <property type="term" value="C:plasma membrane"/>
    <property type="evidence" value="ECO:0007669"/>
    <property type="project" value="TreeGrafter"/>
</dbReference>
<dbReference type="HAMAP" id="MF_00377">
    <property type="entry name" value="DnaA_bact"/>
    <property type="match status" value="1"/>
</dbReference>
<evidence type="ECO:0000256" key="9">
    <source>
        <dbReference type="RuleBase" id="RU000577"/>
    </source>
</evidence>
<dbReference type="PROSITE" id="PS01008">
    <property type="entry name" value="DNAA"/>
    <property type="match status" value="1"/>
</dbReference>
<keyword evidence="6" id="KW-0446">Lipid-binding</keyword>
<evidence type="ECO:0000256" key="7">
    <source>
        <dbReference type="ARBA" id="ARBA00023125"/>
    </source>
</evidence>
<dbReference type="Pfam" id="PF00308">
    <property type="entry name" value="Bac_DnaA"/>
    <property type="match status" value="1"/>
</dbReference>
<keyword evidence="7 9" id="KW-0238">DNA-binding</keyword>
<dbReference type="AlphaFoldDB" id="A0A2M6WUR7"/>
<feature type="domain" description="Chromosomal replication initiator DnaA C-terminal" evidence="12">
    <location>
        <begin position="369"/>
        <end position="438"/>
    </location>
</feature>
<dbReference type="Gene3D" id="3.40.50.300">
    <property type="entry name" value="P-loop containing nucleotide triphosphate hydrolases"/>
    <property type="match status" value="1"/>
</dbReference>
<dbReference type="PANTHER" id="PTHR30050">
    <property type="entry name" value="CHROMOSOMAL REPLICATION INITIATOR PROTEIN DNAA"/>
    <property type="match status" value="1"/>
</dbReference>
<evidence type="ECO:0000256" key="8">
    <source>
        <dbReference type="NCBIfam" id="TIGR00362"/>
    </source>
</evidence>
<evidence type="ECO:0000256" key="6">
    <source>
        <dbReference type="ARBA" id="ARBA00023121"/>
    </source>
</evidence>
<evidence type="ECO:0000256" key="1">
    <source>
        <dbReference type="ARBA" id="ARBA00006583"/>
    </source>
</evidence>
<accession>A0A2M6WUR7</accession>
<dbReference type="Gene3D" id="1.10.8.60">
    <property type="match status" value="1"/>
</dbReference>
<dbReference type="GO" id="GO:0008289">
    <property type="term" value="F:lipid binding"/>
    <property type="evidence" value="ECO:0007669"/>
    <property type="project" value="UniProtKB-KW"/>
</dbReference>
<reference evidence="14" key="1">
    <citation type="submission" date="2017-09" db="EMBL/GenBank/DDBJ databases">
        <title>Depth-based differentiation of microbial function through sediment-hosted aquifers and enrichment of novel symbionts in the deep terrestrial subsurface.</title>
        <authorList>
            <person name="Probst A.J."/>
            <person name="Ladd B."/>
            <person name="Jarett J.K."/>
            <person name="Geller-Mcgrath D.E."/>
            <person name="Sieber C.M.K."/>
            <person name="Emerson J.B."/>
            <person name="Anantharaman K."/>
            <person name="Thomas B.C."/>
            <person name="Malmstrom R."/>
            <person name="Stieglmeier M."/>
            <person name="Klingl A."/>
            <person name="Woyke T."/>
            <person name="Ryan C.M."/>
            <person name="Banfield J.F."/>
        </authorList>
    </citation>
    <scope>NUCLEOTIDE SEQUENCE [LARGE SCALE GENOMIC DNA]</scope>
</reference>
<evidence type="ECO:0000256" key="5">
    <source>
        <dbReference type="ARBA" id="ARBA00022840"/>
    </source>
</evidence>
<dbReference type="SUPFAM" id="SSF48295">
    <property type="entry name" value="TrpR-like"/>
    <property type="match status" value="1"/>
</dbReference>
<evidence type="ECO:0000256" key="2">
    <source>
        <dbReference type="ARBA" id="ARBA00022490"/>
    </source>
</evidence>
<dbReference type="SMART" id="SM00760">
    <property type="entry name" value="Bac_DnaA_C"/>
    <property type="match status" value="1"/>
</dbReference>
<dbReference type="InterPro" id="IPR024633">
    <property type="entry name" value="DnaA_N_dom"/>
</dbReference>
<dbReference type="GO" id="GO:0006270">
    <property type="term" value="P:DNA replication initiation"/>
    <property type="evidence" value="ECO:0007669"/>
    <property type="project" value="UniProtKB-UniRule"/>
</dbReference>
<dbReference type="PANTHER" id="PTHR30050:SF2">
    <property type="entry name" value="CHROMOSOMAL REPLICATION INITIATOR PROTEIN DNAA"/>
    <property type="match status" value="1"/>
</dbReference>
<dbReference type="GO" id="GO:0005524">
    <property type="term" value="F:ATP binding"/>
    <property type="evidence" value="ECO:0007669"/>
    <property type="project" value="UniProtKB-UniRule"/>
</dbReference>
<evidence type="ECO:0000256" key="4">
    <source>
        <dbReference type="ARBA" id="ARBA00022741"/>
    </source>
</evidence>
<gene>
    <name evidence="13" type="primary">dnaA</name>
    <name evidence="13" type="ORF">COT82_02745</name>
</gene>
<dbReference type="CDD" id="cd06571">
    <property type="entry name" value="Bac_DnaA_C"/>
    <property type="match status" value="1"/>
</dbReference>
<name>A0A2M6WUR7_9BACT</name>
<dbReference type="GO" id="GO:0003688">
    <property type="term" value="F:DNA replication origin binding"/>
    <property type="evidence" value="ECO:0007669"/>
    <property type="project" value="UniProtKB-UniRule"/>
</dbReference>
<comment type="function">
    <text evidence="9">Plays an essential role in the initiation and regulation of chromosomal replication. ATP-DnaA binds to the origin of replication (oriC) to initiate formation of the DNA replication initiation complex once per cell cycle. Binds the DnaA box (a 9 base pair repeat at the origin) and separates the double-stranded (ds)DNA. Forms a right-handed helical filament on oriC DNA; dsDNA binds to the exterior of the filament while single-stranded (ss)DNA is stabiized in the filament's interior. The ATP-DnaA-oriC complex binds and stabilizes one strand of the AT-rich DNA unwinding element (DUE), permitting loading of DNA polymerase. After initiation quickly degrades to an ADP-DnaA complex that is not apt for DNA replication. Binds acidic phospholipids.</text>
</comment>
<evidence type="ECO:0000256" key="3">
    <source>
        <dbReference type="ARBA" id="ARBA00022705"/>
    </source>
</evidence>
<dbReference type="NCBIfam" id="TIGR00362">
    <property type="entry name" value="DnaA"/>
    <property type="match status" value="1"/>
</dbReference>
<dbReference type="InterPro" id="IPR001957">
    <property type="entry name" value="Chromosome_initiator_DnaA"/>
</dbReference>
<feature type="non-terminal residue" evidence="13">
    <location>
        <position position="458"/>
    </location>
</feature>
<evidence type="ECO:0000259" key="12">
    <source>
        <dbReference type="SMART" id="SM00760"/>
    </source>
</evidence>
<evidence type="ECO:0000313" key="13">
    <source>
        <dbReference type="EMBL" id="PIT96534.1"/>
    </source>
</evidence>
<dbReference type="InterPro" id="IPR010921">
    <property type="entry name" value="Trp_repressor/repl_initiator"/>
</dbReference>
<dbReference type="Gene3D" id="1.10.1750.10">
    <property type="match status" value="1"/>
</dbReference>
<dbReference type="GO" id="GO:0006275">
    <property type="term" value="P:regulation of DNA replication"/>
    <property type="evidence" value="ECO:0007669"/>
    <property type="project" value="UniProtKB-UniRule"/>
</dbReference>
<dbReference type="SUPFAM" id="SSF52540">
    <property type="entry name" value="P-loop containing nucleoside triphosphate hydrolases"/>
    <property type="match status" value="1"/>
</dbReference>
<dbReference type="Pfam" id="PF11638">
    <property type="entry name" value="DnaA_N"/>
    <property type="match status" value="1"/>
</dbReference>